<evidence type="ECO:0000313" key="2">
    <source>
        <dbReference type="Proteomes" id="UP000278807"/>
    </source>
</evidence>
<dbReference type="WBParaSite" id="HNAJ_0001354301-mRNA-1">
    <property type="protein sequence ID" value="HNAJ_0001354301-mRNA-1"/>
    <property type="gene ID" value="HNAJ_0001354301"/>
</dbReference>
<sequence length="115" mass="13113">MLHVITEPFRPCKLNAAIKQLNCKKSPCDVGMHPEFLIRMGPTAKLTMLTLFNKIWETSHADTFQQNLGDQSRPNQWVAKIMLVLKKGKDPSNFDNYRKMARTLATLTTIALSRP</sequence>
<name>A0A0R3U094_RODNA</name>
<evidence type="ECO:0000313" key="1">
    <source>
        <dbReference type="EMBL" id="VDO16176.1"/>
    </source>
</evidence>
<reference evidence="3" key="1">
    <citation type="submission" date="2017-02" db="UniProtKB">
        <authorList>
            <consortium name="WormBaseParasite"/>
        </authorList>
    </citation>
    <scope>IDENTIFICATION</scope>
</reference>
<accession>A0A0R3U094</accession>
<organism evidence="3">
    <name type="scientific">Rodentolepis nana</name>
    <name type="common">Dwarf tapeworm</name>
    <name type="synonym">Hymenolepis nana</name>
    <dbReference type="NCBI Taxonomy" id="102285"/>
    <lineage>
        <taxon>Eukaryota</taxon>
        <taxon>Metazoa</taxon>
        <taxon>Spiralia</taxon>
        <taxon>Lophotrochozoa</taxon>
        <taxon>Platyhelminthes</taxon>
        <taxon>Cestoda</taxon>
        <taxon>Eucestoda</taxon>
        <taxon>Cyclophyllidea</taxon>
        <taxon>Hymenolepididae</taxon>
        <taxon>Rodentolepis</taxon>
    </lineage>
</organism>
<dbReference type="EMBL" id="UZAE01015562">
    <property type="protein sequence ID" value="VDO16176.1"/>
    <property type="molecule type" value="Genomic_DNA"/>
</dbReference>
<proteinExistence type="predicted"/>
<protein>
    <submittedName>
        <fullName evidence="1 3">Uncharacterized protein</fullName>
    </submittedName>
</protein>
<dbReference type="AlphaFoldDB" id="A0A0R3U094"/>
<evidence type="ECO:0000313" key="3">
    <source>
        <dbReference type="WBParaSite" id="HNAJ_0001354301-mRNA-1"/>
    </source>
</evidence>
<dbReference type="OrthoDB" id="6243574at2759"/>
<gene>
    <name evidence="1" type="ORF">HNAJ_LOCUS13517</name>
</gene>
<dbReference type="Proteomes" id="UP000278807">
    <property type="component" value="Unassembled WGS sequence"/>
</dbReference>
<reference evidence="1 2" key="2">
    <citation type="submission" date="2018-11" db="EMBL/GenBank/DDBJ databases">
        <authorList>
            <consortium name="Pathogen Informatics"/>
        </authorList>
    </citation>
    <scope>NUCLEOTIDE SEQUENCE [LARGE SCALE GENOMIC DNA]</scope>
</reference>
<keyword evidence="2" id="KW-1185">Reference proteome</keyword>